<protein>
    <submittedName>
        <fullName evidence="1">Uncharacterized protein</fullName>
    </submittedName>
</protein>
<keyword evidence="2" id="KW-1185">Reference proteome</keyword>
<comment type="caution">
    <text evidence="1">The sequence shown here is derived from an EMBL/GenBank/DDBJ whole genome shotgun (WGS) entry which is preliminary data.</text>
</comment>
<reference evidence="1" key="1">
    <citation type="journal article" date="2019" name="bioRxiv">
        <title>The Genome of the Zebra Mussel, Dreissena polymorpha: A Resource for Invasive Species Research.</title>
        <authorList>
            <person name="McCartney M.A."/>
            <person name="Auch B."/>
            <person name="Kono T."/>
            <person name="Mallez S."/>
            <person name="Zhang Y."/>
            <person name="Obille A."/>
            <person name="Becker A."/>
            <person name="Abrahante J.E."/>
            <person name="Garbe J."/>
            <person name="Badalamenti J.P."/>
            <person name="Herman A."/>
            <person name="Mangelson H."/>
            <person name="Liachko I."/>
            <person name="Sullivan S."/>
            <person name="Sone E.D."/>
            <person name="Koren S."/>
            <person name="Silverstein K.A.T."/>
            <person name="Beckman K.B."/>
            <person name="Gohl D.M."/>
        </authorList>
    </citation>
    <scope>NUCLEOTIDE SEQUENCE</scope>
    <source>
        <strain evidence="1">Duluth1</strain>
        <tissue evidence="1">Whole animal</tissue>
    </source>
</reference>
<dbReference type="AlphaFoldDB" id="A0A9D4FXT4"/>
<organism evidence="1 2">
    <name type="scientific">Dreissena polymorpha</name>
    <name type="common">Zebra mussel</name>
    <name type="synonym">Mytilus polymorpha</name>
    <dbReference type="NCBI Taxonomy" id="45954"/>
    <lineage>
        <taxon>Eukaryota</taxon>
        <taxon>Metazoa</taxon>
        <taxon>Spiralia</taxon>
        <taxon>Lophotrochozoa</taxon>
        <taxon>Mollusca</taxon>
        <taxon>Bivalvia</taxon>
        <taxon>Autobranchia</taxon>
        <taxon>Heteroconchia</taxon>
        <taxon>Euheterodonta</taxon>
        <taxon>Imparidentia</taxon>
        <taxon>Neoheterodontei</taxon>
        <taxon>Myida</taxon>
        <taxon>Dreissenoidea</taxon>
        <taxon>Dreissenidae</taxon>
        <taxon>Dreissena</taxon>
    </lineage>
</organism>
<gene>
    <name evidence="1" type="ORF">DPMN_133373</name>
</gene>
<sequence>MLHEVEGFIKINAVEEMLALIIQVFLHDDYAVEDITHYDLPSSEIRLLFGQQFLALKKQDFKSVDMDIVN</sequence>
<evidence type="ECO:0000313" key="1">
    <source>
        <dbReference type="EMBL" id="KAH3805076.1"/>
    </source>
</evidence>
<accession>A0A9D4FXT4</accession>
<reference evidence="1" key="2">
    <citation type="submission" date="2020-11" db="EMBL/GenBank/DDBJ databases">
        <authorList>
            <person name="McCartney M.A."/>
            <person name="Auch B."/>
            <person name="Kono T."/>
            <person name="Mallez S."/>
            <person name="Becker A."/>
            <person name="Gohl D.M."/>
            <person name="Silverstein K.A.T."/>
            <person name="Koren S."/>
            <person name="Bechman K.B."/>
            <person name="Herman A."/>
            <person name="Abrahante J.E."/>
            <person name="Garbe J."/>
        </authorList>
    </citation>
    <scope>NUCLEOTIDE SEQUENCE</scope>
    <source>
        <strain evidence="1">Duluth1</strain>
        <tissue evidence="1">Whole animal</tissue>
    </source>
</reference>
<name>A0A9D4FXT4_DREPO</name>
<dbReference type="Proteomes" id="UP000828390">
    <property type="component" value="Unassembled WGS sequence"/>
</dbReference>
<evidence type="ECO:0000313" key="2">
    <source>
        <dbReference type="Proteomes" id="UP000828390"/>
    </source>
</evidence>
<dbReference type="EMBL" id="JAIWYP010000006">
    <property type="protein sequence ID" value="KAH3805076.1"/>
    <property type="molecule type" value="Genomic_DNA"/>
</dbReference>
<proteinExistence type="predicted"/>